<dbReference type="AlphaFoldDB" id="A0A0F8Z9P1"/>
<evidence type="ECO:0000313" key="1">
    <source>
        <dbReference type="EMBL" id="KKK63169.1"/>
    </source>
</evidence>
<reference evidence="1" key="1">
    <citation type="journal article" date="2015" name="Nature">
        <title>Complex archaea that bridge the gap between prokaryotes and eukaryotes.</title>
        <authorList>
            <person name="Spang A."/>
            <person name="Saw J.H."/>
            <person name="Jorgensen S.L."/>
            <person name="Zaremba-Niedzwiedzka K."/>
            <person name="Martijn J."/>
            <person name="Lind A.E."/>
            <person name="van Eijk R."/>
            <person name="Schleper C."/>
            <person name="Guy L."/>
            <person name="Ettema T.J."/>
        </authorList>
    </citation>
    <scope>NUCLEOTIDE SEQUENCE</scope>
</reference>
<dbReference type="EMBL" id="LAZR01061642">
    <property type="protein sequence ID" value="KKK63169.1"/>
    <property type="molecule type" value="Genomic_DNA"/>
</dbReference>
<organism evidence="1">
    <name type="scientific">marine sediment metagenome</name>
    <dbReference type="NCBI Taxonomy" id="412755"/>
    <lineage>
        <taxon>unclassified sequences</taxon>
        <taxon>metagenomes</taxon>
        <taxon>ecological metagenomes</taxon>
    </lineage>
</organism>
<protein>
    <submittedName>
        <fullName evidence="1">Uncharacterized protein</fullName>
    </submittedName>
</protein>
<accession>A0A0F8Z9P1</accession>
<feature type="non-terminal residue" evidence="1">
    <location>
        <position position="82"/>
    </location>
</feature>
<comment type="caution">
    <text evidence="1">The sequence shown here is derived from an EMBL/GenBank/DDBJ whole genome shotgun (WGS) entry which is preliminary data.</text>
</comment>
<name>A0A0F8Z9P1_9ZZZZ</name>
<sequence>MIPVMQTRFGGPSASPEDQGNCFMACLCSLLHVRLETAPDLHMDGDWLEVAQRFVAEHNYWMLFIPADWERIIHPSVHYLAT</sequence>
<gene>
    <name evidence="1" type="ORF">LCGC14_2996950</name>
</gene>
<proteinExistence type="predicted"/>